<dbReference type="KEGG" id="mmai:sS8_1821"/>
<dbReference type="InterPro" id="IPR002686">
    <property type="entry name" value="Transposase_17"/>
</dbReference>
<name>A0A250KQA8_9GAMM</name>
<evidence type="ECO:0000259" key="1">
    <source>
        <dbReference type="SMART" id="SM01321"/>
    </source>
</evidence>
<dbReference type="RefSeq" id="WP_119629333.1">
    <property type="nucleotide sequence ID" value="NZ_AP017928.1"/>
</dbReference>
<feature type="domain" description="Transposase IS200-like" evidence="1">
    <location>
        <begin position="11"/>
        <end position="129"/>
    </location>
</feature>
<accession>A0A250KQA8</accession>
<dbReference type="SUPFAM" id="SSF143422">
    <property type="entry name" value="Transposase IS200-like"/>
    <property type="match status" value="1"/>
</dbReference>
<dbReference type="PANTHER" id="PTHR33360">
    <property type="entry name" value="TRANSPOSASE FOR INSERTION SEQUENCE ELEMENT IS200"/>
    <property type="match status" value="1"/>
</dbReference>
<proteinExistence type="predicted"/>
<dbReference type="Gene3D" id="3.30.70.1290">
    <property type="entry name" value="Transposase IS200-like"/>
    <property type="match status" value="1"/>
</dbReference>
<dbReference type="NCBIfam" id="NF033573">
    <property type="entry name" value="transpos_IS200"/>
    <property type="match status" value="1"/>
</dbReference>
<organism evidence="2 3">
    <name type="scientific">Methylocaldum marinum</name>
    <dbReference type="NCBI Taxonomy" id="1432792"/>
    <lineage>
        <taxon>Bacteria</taxon>
        <taxon>Pseudomonadati</taxon>
        <taxon>Pseudomonadota</taxon>
        <taxon>Gammaproteobacteria</taxon>
        <taxon>Methylococcales</taxon>
        <taxon>Methylococcaceae</taxon>
        <taxon>Methylocaldum</taxon>
    </lineage>
</organism>
<protein>
    <submittedName>
        <fullName evidence="2">Transposase IS200-family protein</fullName>
    </submittedName>
</protein>
<dbReference type="OrthoDB" id="9798161at2"/>
<sequence>MREWQSQSHVKWYCKYHVAFVPKYRRRAIYGTLRRRVGGIFRELCRQVGIELVEGHAMPDHIHLCLSIPPKFSVAYTVGFLKGKSAVRIHREFLGQKRNFTGLHFWAKGYCVSTVGLDEQVIRAYIRHQEAEERRIEQLYIQGL</sequence>
<dbReference type="EMBL" id="AP017928">
    <property type="protein sequence ID" value="BBA33777.1"/>
    <property type="molecule type" value="Genomic_DNA"/>
</dbReference>
<keyword evidence="3" id="KW-1185">Reference proteome</keyword>
<dbReference type="GO" id="GO:0003677">
    <property type="term" value="F:DNA binding"/>
    <property type="evidence" value="ECO:0007669"/>
    <property type="project" value="InterPro"/>
</dbReference>
<dbReference type="Pfam" id="PF01797">
    <property type="entry name" value="Y1_Tnp"/>
    <property type="match status" value="1"/>
</dbReference>
<evidence type="ECO:0000313" key="2">
    <source>
        <dbReference type="EMBL" id="BBA33777.1"/>
    </source>
</evidence>
<dbReference type="GO" id="GO:0004803">
    <property type="term" value="F:transposase activity"/>
    <property type="evidence" value="ECO:0007669"/>
    <property type="project" value="InterPro"/>
</dbReference>
<dbReference type="SMART" id="SM01321">
    <property type="entry name" value="Y1_Tnp"/>
    <property type="match status" value="1"/>
</dbReference>
<reference evidence="2 3" key="1">
    <citation type="submission" date="2016-12" db="EMBL/GenBank/DDBJ databases">
        <title>Genome sequencing of Methylocaldum marinum.</title>
        <authorList>
            <person name="Takeuchi M."/>
            <person name="Kamagata Y."/>
            <person name="Hiraoka S."/>
            <person name="Oshima K."/>
            <person name="Hattori M."/>
            <person name="Iwasaki W."/>
        </authorList>
    </citation>
    <scope>NUCLEOTIDE SEQUENCE [LARGE SCALE GENOMIC DNA]</scope>
    <source>
        <strain evidence="2 3">S8</strain>
    </source>
</reference>
<dbReference type="AlphaFoldDB" id="A0A250KQA8"/>
<dbReference type="GO" id="GO:0006313">
    <property type="term" value="P:DNA transposition"/>
    <property type="evidence" value="ECO:0007669"/>
    <property type="project" value="InterPro"/>
</dbReference>
<dbReference type="InterPro" id="IPR036515">
    <property type="entry name" value="Transposase_17_sf"/>
</dbReference>
<evidence type="ECO:0000313" key="3">
    <source>
        <dbReference type="Proteomes" id="UP000266313"/>
    </source>
</evidence>
<dbReference type="Proteomes" id="UP000266313">
    <property type="component" value="Chromosome"/>
</dbReference>
<gene>
    <name evidence="2" type="ORF">sS8_1821</name>
</gene>
<dbReference type="PANTHER" id="PTHR33360:SF2">
    <property type="entry name" value="TRANSPOSASE FOR INSERTION SEQUENCE ELEMENT IS200"/>
    <property type="match status" value="1"/>
</dbReference>